<dbReference type="Proteomes" id="UP001596447">
    <property type="component" value="Unassembled WGS sequence"/>
</dbReference>
<dbReference type="SUPFAM" id="SSF51306">
    <property type="entry name" value="LexA/Signal peptidase"/>
    <property type="match status" value="1"/>
</dbReference>
<accession>A0ABD5Z380</accession>
<keyword evidence="6" id="KW-0378">Hydrolase</keyword>
<protein>
    <submittedName>
        <fullName evidence="6">Signal peptidase I</fullName>
        <ecNumber evidence="6">3.4.21.89</ecNumber>
    </submittedName>
</protein>
<dbReference type="InterPro" id="IPR001733">
    <property type="entry name" value="Peptidase_S26B"/>
</dbReference>
<feature type="transmembrane region" description="Helical" evidence="5">
    <location>
        <begin position="136"/>
        <end position="164"/>
    </location>
</feature>
<dbReference type="InterPro" id="IPR019533">
    <property type="entry name" value="Peptidase_S26"/>
</dbReference>
<dbReference type="PANTHER" id="PTHR10806">
    <property type="entry name" value="SIGNAL PEPTIDASE COMPLEX CATALYTIC SUBUNIT SEC11"/>
    <property type="match status" value="1"/>
</dbReference>
<evidence type="ECO:0000256" key="4">
    <source>
        <dbReference type="ARBA" id="ARBA00023136"/>
    </source>
</evidence>
<dbReference type="PRINTS" id="PR00728">
    <property type="entry name" value="SIGNALPTASE"/>
</dbReference>
<name>A0ABD5Z380_9EURY</name>
<evidence type="ECO:0000256" key="1">
    <source>
        <dbReference type="ARBA" id="ARBA00004370"/>
    </source>
</evidence>
<dbReference type="EC" id="3.4.21.89" evidence="6"/>
<feature type="transmembrane region" description="Helical" evidence="5">
    <location>
        <begin position="244"/>
        <end position="262"/>
    </location>
</feature>
<dbReference type="GO" id="GO:0016020">
    <property type="term" value="C:membrane"/>
    <property type="evidence" value="ECO:0007669"/>
    <property type="project" value="UniProtKB-SubCell"/>
</dbReference>
<evidence type="ECO:0000256" key="5">
    <source>
        <dbReference type="SAM" id="Phobius"/>
    </source>
</evidence>
<dbReference type="GO" id="GO:0009003">
    <property type="term" value="F:signal peptidase activity"/>
    <property type="evidence" value="ECO:0007669"/>
    <property type="project" value="UniProtKB-EC"/>
</dbReference>
<comment type="subcellular location">
    <subcellularLocation>
        <location evidence="1">Membrane</location>
    </subcellularLocation>
</comment>
<evidence type="ECO:0000256" key="3">
    <source>
        <dbReference type="ARBA" id="ARBA00022989"/>
    </source>
</evidence>
<reference evidence="6 7" key="1">
    <citation type="journal article" date="2019" name="Int. J. Syst. Evol. Microbiol.">
        <title>The Global Catalogue of Microorganisms (GCM) 10K type strain sequencing project: providing services to taxonomists for standard genome sequencing and annotation.</title>
        <authorList>
            <consortium name="The Broad Institute Genomics Platform"/>
            <consortium name="The Broad Institute Genome Sequencing Center for Infectious Disease"/>
            <person name="Wu L."/>
            <person name="Ma J."/>
        </authorList>
    </citation>
    <scope>NUCLEOTIDE SEQUENCE [LARGE SCALE GENOMIC DNA]</scope>
    <source>
        <strain evidence="6 7">XZGYJ-43</strain>
    </source>
</reference>
<sequence length="362" mass="38201">MRPKSTVSRFDRRTLTNVVGLLVVCALVLPFVVYAVPATVGAQQSYVVLSGSMEPAISVGDVVLVSEVTDPAALAVGDVITFSRGGDVPITHRITDIVQTENGLVFETKGDANEDADPGTVASSQVIGLVVFTIPFIGYVVEFVGTTTGFLILVVAPFALLAVLELRDWVATRRDGGDDHDHDQPGNGAVDSTITEAQDDATPGDSVPDDTLAFTGADLTLGSIAFGLFAIYAGYIAYLVRTTWAFTVVAAAVGLFVLLTAVKFQSFGTVETTVSTDGGIEPAHVIDGEWHVTGGRPIVSVASQSALHTMAATDDRWVVRDDDVEYLFDDAVVFCADVEYDEAERTANTAAETDSEASPDAE</sequence>
<keyword evidence="3 5" id="KW-1133">Transmembrane helix</keyword>
<proteinExistence type="predicted"/>
<dbReference type="RefSeq" id="WP_279529575.1">
    <property type="nucleotide sequence ID" value="NZ_CP122312.1"/>
</dbReference>
<keyword evidence="4 5" id="KW-0472">Membrane</keyword>
<dbReference type="PANTHER" id="PTHR10806:SF6">
    <property type="entry name" value="SIGNAL PEPTIDASE COMPLEX CATALYTIC SUBUNIT SEC11"/>
    <property type="match status" value="1"/>
</dbReference>
<keyword evidence="2 5" id="KW-0812">Transmembrane</keyword>
<evidence type="ECO:0000313" key="6">
    <source>
        <dbReference type="EMBL" id="MFC7199647.1"/>
    </source>
</evidence>
<evidence type="ECO:0000313" key="7">
    <source>
        <dbReference type="Proteomes" id="UP001596447"/>
    </source>
</evidence>
<dbReference type="InterPro" id="IPR036286">
    <property type="entry name" value="LexA/Signal_pep-like_sf"/>
</dbReference>
<dbReference type="CDD" id="cd06530">
    <property type="entry name" value="S26_SPase_I"/>
    <property type="match status" value="1"/>
</dbReference>
<gene>
    <name evidence="6" type="ORF">ACFQJ9_09515</name>
</gene>
<feature type="transmembrane region" description="Helical" evidence="5">
    <location>
        <begin position="219"/>
        <end position="238"/>
    </location>
</feature>
<keyword evidence="7" id="KW-1185">Reference proteome</keyword>
<dbReference type="AlphaFoldDB" id="A0ABD5Z380"/>
<evidence type="ECO:0000256" key="2">
    <source>
        <dbReference type="ARBA" id="ARBA00022692"/>
    </source>
</evidence>
<comment type="caution">
    <text evidence="6">The sequence shown here is derived from an EMBL/GenBank/DDBJ whole genome shotgun (WGS) entry which is preliminary data.</text>
</comment>
<dbReference type="EMBL" id="JBHTAR010000011">
    <property type="protein sequence ID" value="MFC7199647.1"/>
    <property type="molecule type" value="Genomic_DNA"/>
</dbReference>
<dbReference type="NCBIfam" id="TIGR02228">
    <property type="entry name" value="sigpep_I_arch"/>
    <property type="match status" value="1"/>
</dbReference>
<organism evidence="6 7">
    <name type="scientific">Halospeciosus flavus</name>
    <dbReference type="NCBI Taxonomy" id="3032283"/>
    <lineage>
        <taxon>Archaea</taxon>
        <taxon>Methanobacteriati</taxon>
        <taxon>Methanobacteriota</taxon>
        <taxon>Stenosarchaea group</taxon>
        <taxon>Halobacteria</taxon>
        <taxon>Halobacteriales</taxon>
        <taxon>Halobacteriaceae</taxon>
        <taxon>Halospeciosus</taxon>
    </lineage>
</organism>